<evidence type="ECO:0000259" key="5">
    <source>
        <dbReference type="PROSITE" id="PS51704"/>
    </source>
</evidence>
<dbReference type="Gene3D" id="3.20.20.190">
    <property type="entry name" value="Phosphatidylinositol (PI) phosphodiesterase"/>
    <property type="match status" value="1"/>
</dbReference>
<dbReference type="SUPFAM" id="SSF51695">
    <property type="entry name" value="PLC-like phosphodiesterases"/>
    <property type="match status" value="1"/>
</dbReference>
<evidence type="ECO:0000256" key="4">
    <source>
        <dbReference type="ARBA" id="ARBA00047512"/>
    </source>
</evidence>
<comment type="catalytic activity">
    <reaction evidence="4">
        <text>a sn-glycero-3-phosphodiester + H2O = an alcohol + sn-glycerol 3-phosphate + H(+)</text>
        <dbReference type="Rhea" id="RHEA:12969"/>
        <dbReference type="ChEBI" id="CHEBI:15377"/>
        <dbReference type="ChEBI" id="CHEBI:15378"/>
        <dbReference type="ChEBI" id="CHEBI:30879"/>
        <dbReference type="ChEBI" id="CHEBI:57597"/>
        <dbReference type="ChEBI" id="CHEBI:83408"/>
        <dbReference type="EC" id="3.1.4.46"/>
    </reaction>
</comment>
<keyword evidence="3" id="KW-0378">Hydrolase</keyword>
<evidence type="ECO:0000313" key="6">
    <source>
        <dbReference type="EMBL" id="KAG0454803.1"/>
    </source>
</evidence>
<name>A0A835PP32_VANPL</name>
<dbReference type="Pfam" id="PF03009">
    <property type="entry name" value="GDPD"/>
    <property type="match status" value="1"/>
</dbReference>
<dbReference type="PANTHER" id="PTHR22958:SF1">
    <property type="entry name" value="GLYCEROPHOSPHOCHOLINE PHOSPHODIESTERASE GPCPD1"/>
    <property type="match status" value="1"/>
</dbReference>
<evidence type="ECO:0000256" key="2">
    <source>
        <dbReference type="ARBA" id="ARBA00022798"/>
    </source>
</evidence>
<evidence type="ECO:0000256" key="1">
    <source>
        <dbReference type="ARBA" id="ARBA00012247"/>
    </source>
</evidence>
<organism evidence="6 7">
    <name type="scientific">Vanilla planifolia</name>
    <name type="common">Vanilla</name>
    <dbReference type="NCBI Taxonomy" id="51239"/>
    <lineage>
        <taxon>Eukaryota</taxon>
        <taxon>Viridiplantae</taxon>
        <taxon>Streptophyta</taxon>
        <taxon>Embryophyta</taxon>
        <taxon>Tracheophyta</taxon>
        <taxon>Spermatophyta</taxon>
        <taxon>Magnoliopsida</taxon>
        <taxon>Liliopsida</taxon>
        <taxon>Asparagales</taxon>
        <taxon>Orchidaceae</taxon>
        <taxon>Vanilloideae</taxon>
        <taxon>Vanilleae</taxon>
        <taxon>Vanilla</taxon>
    </lineage>
</organism>
<dbReference type="GO" id="GO:0046475">
    <property type="term" value="P:glycerophospholipid catabolic process"/>
    <property type="evidence" value="ECO:0007669"/>
    <property type="project" value="TreeGrafter"/>
</dbReference>
<dbReference type="InterPro" id="IPR051578">
    <property type="entry name" value="GDPD"/>
</dbReference>
<dbReference type="PANTHER" id="PTHR22958">
    <property type="entry name" value="GLYCEROPHOSPHORYL DIESTER PHOSPHODIESTERASE"/>
    <property type="match status" value="1"/>
</dbReference>
<dbReference type="EMBL" id="JADCNL010000013">
    <property type="protein sequence ID" value="KAG0454803.1"/>
    <property type="molecule type" value="Genomic_DNA"/>
</dbReference>
<dbReference type="InterPro" id="IPR030395">
    <property type="entry name" value="GP_PDE_dom"/>
</dbReference>
<evidence type="ECO:0000313" key="7">
    <source>
        <dbReference type="Proteomes" id="UP000636800"/>
    </source>
</evidence>
<dbReference type="EC" id="3.1.4.46" evidence="1"/>
<keyword evidence="2" id="KW-0319">Glycerol metabolism</keyword>
<dbReference type="InterPro" id="IPR017946">
    <property type="entry name" value="PLC-like_Pdiesterase_TIM-brl"/>
</dbReference>
<evidence type="ECO:0000256" key="3">
    <source>
        <dbReference type="ARBA" id="ARBA00022801"/>
    </source>
</evidence>
<gene>
    <name evidence="6" type="ORF">HPP92_024095</name>
</gene>
<accession>A0A835PP32</accession>
<comment type="caution">
    <text evidence="6">The sequence shown here is derived from an EMBL/GenBank/DDBJ whole genome shotgun (WGS) entry which is preliminary data.</text>
</comment>
<sequence>MALKAVPILDVPTLDHLPLPSPCVKHPPSFAVIGHRGHGMNSQSSSSTRENSILSFNTAGRLPNISFVEFDVQVTSDGVPVIFHDVFILTGDANGGVSERRVAELTLAEFLSYGLQPDPILPGKPLLRRADGGKIFDWVVEADDTLCTLRDAFRRVDPRLGFNIEIKFDDDLEYDEDDLTETLDVILRTVSDDAGSRPVIFSSFHPDAARILRGIQREYPVFFLTEGGMEIYRDRRRNSLEEALRLCLGSGLDGIVSDVRAVLRNPAAVAVIKEAKLRLLTYGGLNNTAEVVCLQQMMGIDGVIVDHVQEISEVVSGFVGVETVDAEEGGDDWRPKFSEGQMSFLRELVAELVHE</sequence>
<reference evidence="6 7" key="1">
    <citation type="journal article" date="2020" name="Nat. Food">
        <title>A phased Vanilla planifolia genome enables genetic improvement of flavour and production.</title>
        <authorList>
            <person name="Hasing T."/>
            <person name="Tang H."/>
            <person name="Brym M."/>
            <person name="Khazi F."/>
            <person name="Huang T."/>
            <person name="Chambers A.H."/>
        </authorList>
    </citation>
    <scope>NUCLEOTIDE SEQUENCE [LARGE SCALE GENOMIC DNA]</scope>
    <source>
        <tissue evidence="6">Leaf</tissue>
    </source>
</reference>
<dbReference type="PROSITE" id="PS51704">
    <property type="entry name" value="GP_PDE"/>
    <property type="match status" value="1"/>
</dbReference>
<feature type="domain" description="GP-PDE" evidence="5">
    <location>
        <begin position="30"/>
        <end position="315"/>
    </location>
</feature>
<dbReference type="AlphaFoldDB" id="A0A835PP32"/>
<dbReference type="GO" id="GO:0008889">
    <property type="term" value="F:glycerophosphodiester phosphodiesterase activity"/>
    <property type="evidence" value="ECO:0007669"/>
    <property type="project" value="UniProtKB-EC"/>
</dbReference>
<dbReference type="Proteomes" id="UP000636800">
    <property type="component" value="Chromosome 13"/>
</dbReference>
<dbReference type="OrthoDB" id="4062651at2759"/>
<proteinExistence type="predicted"/>
<protein>
    <recommendedName>
        <fullName evidence="1">glycerophosphodiester phosphodiesterase</fullName>
        <ecNumber evidence="1">3.1.4.46</ecNumber>
    </recommendedName>
</protein>
<dbReference type="GO" id="GO:0006071">
    <property type="term" value="P:glycerol metabolic process"/>
    <property type="evidence" value="ECO:0007669"/>
    <property type="project" value="UniProtKB-KW"/>
</dbReference>
<keyword evidence="7" id="KW-1185">Reference proteome</keyword>